<sequence length="267" mass="28796">MIQLNGPLARRHHVRTIGHGPDIVVFGHGFGTDQHAWDGIVDAVPARATVILFDLPGTGPLLPDGFDPGDYRHLADFADDFLDLLEELGVARCSFVGHSVAGAVGILSAVEMPERFERLVLLNASPRYINDAGYVGGFEPDDIVALLDSMAANYQSWVAGFAPAAVGEDVPSAVEQFTTTLLAMRPDVTIRVARTIFESDIRALLPQVRVPTVLIHSRNDIAVSPQAAYYLHRNIGGSRLVWIDADGHLPHLSSPALVRSAVRDALA</sequence>
<dbReference type="GO" id="GO:0016787">
    <property type="term" value="F:hydrolase activity"/>
    <property type="evidence" value="ECO:0007669"/>
    <property type="project" value="UniProtKB-KW"/>
</dbReference>
<protein>
    <submittedName>
        <fullName evidence="3">Alpha/beta hydrolase</fullName>
    </submittedName>
</protein>
<dbReference type="InterPro" id="IPR029058">
    <property type="entry name" value="AB_hydrolase_fold"/>
</dbReference>
<dbReference type="SUPFAM" id="SSF53474">
    <property type="entry name" value="alpha/beta-Hydrolases"/>
    <property type="match status" value="1"/>
</dbReference>
<dbReference type="Proteomes" id="UP000732399">
    <property type="component" value="Unassembled WGS sequence"/>
</dbReference>
<evidence type="ECO:0000313" key="4">
    <source>
        <dbReference type="Proteomes" id="UP000732399"/>
    </source>
</evidence>
<dbReference type="RefSeq" id="WP_168133712.1">
    <property type="nucleotide sequence ID" value="NZ_JAAVJH010000003.1"/>
</dbReference>
<dbReference type="InterPro" id="IPR000073">
    <property type="entry name" value="AB_hydrolase_1"/>
</dbReference>
<dbReference type="Pfam" id="PF12697">
    <property type="entry name" value="Abhydrolase_6"/>
    <property type="match status" value="1"/>
</dbReference>
<dbReference type="PANTHER" id="PTHR43039">
    <property type="entry name" value="ESTERASE-RELATED"/>
    <property type="match status" value="1"/>
</dbReference>
<gene>
    <name evidence="3" type="ORF">HBH26_06095</name>
</gene>
<accession>A0ABX1CP93</accession>
<dbReference type="Gene3D" id="3.40.50.1820">
    <property type="entry name" value="alpha/beta hydrolase"/>
    <property type="match status" value="1"/>
</dbReference>
<dbReference type="PRINTS" id="PR00111">
    <property type="entry name" value="ABHYDROLASE"/>
</dbReference>
<feature type="domain" description="AB hydrolase-1" evidence="2">
    <location>
        <begin position="24"/>
        <end position="259"/>
    </location>
</feature>
<comment type="similarity">
    <text evidence="1">Belongs to the AB hydrolase superfamily.</text>
</comment>
<proteinExistence type="inferred from homology"/>
<dbReference type="EMBL" id="JAAVJH010000003">
    <property type="protein sequence ID" value="NJR78187.1"/>
    <property type="molecule type" value="Genomic_DNA"/>
</dbReference>
<comment type="caution">
    <text evidence="3">The sequence shown here is derived from an EMBL/GenBank/DDBJ whole genome shotgun (WGS) entry which is preliminary data.</text>
</comment>
<keyword evidence="3" id="KW-0378">Hydrolase</keyword>
<evidence type="ECO:0000259" key="2">
    <source>
        <dbReference type="Pfam" id="PF12697"/>
    </source>
</evidence>
<organism evidence="3 4">
    <name type="scientific">Sphingomonas corticis</name>
    <dbReference type="NCBI Taxonomy" id="2722791"/>
    <lineage>
        <taxon>Bacteria</taxon>
        <taxon>Pseudomonadati</taxon>
        <taxon>Pseudomonadota</taxon>
        <taxon>Alphaproteobacteria</taxon>
        <taxon>Sphingomonadales</taxon>
        <taxon>Sphingomonadaceae</taxon>
        <taxon>Sphingomonas</taxon>
    </lineage>
</organism>
<evidence type="ECO:0000256" key="1">
    <source>
        <dbReference type="ARBA" id="ARBA00008645"/>
    </source>
</evidence>
<name>A0ABX1CP93_9SPHN</name>
<keyword evidence="4" id="KW-1185">Reference proteome</keyword>
<reference evidence="3 4" key="1">
    <citation type="submission" date="2020-03" db="EMBL/GenBank/DDBJ databases">
        <authorList>
            <person name="Wang L."/>
            <person name="He N."/>
            <person name="Li Y."/>
            <person name="Fang Y."/>
            <person name="Zhang F."/>
        </authorList>
    </citation>
    <scope>NUCLEOTIDE SEQUENCE [LARGE SCALE GENOMIC DNA]</scope>
    <source>
        <strain evidence="3 4">36D10-4-7</strain>
    </source>
</reference>
<evidence type="ECO:0000313" key="3">
    <source>
        <dbReference type="EMBL" id="NJR78187.1"/>
    </source>
</evidence>